<dbReference type="InterPro" id="IPR011037">
    <property type="entry name" value="Pyrv_Knase-like_insert_dom_sf"/>
</dbReference>
<evidence type="ECO:0000259" key="1">
    <source>
        <dbReference type="PROSITE" id="PS51340"/>
    </source>
</evidence>
<sequence length="264" mass="29474">MKLTAINKYPVKSLKGLSLDSSLIDEFGIENDRRWMLVDSDGRFVTQRKHPIMGTIAVEDRDGLLRFTSAEGSVLDVQAGDFVNSIDAQVWSDNIVALGAGDAISGWFSELLGTPVNLVYMPDSTFRQVDRNYADYKQRVGFADGFPFLLISEASLEDLNSRLDSPVAMSRFRPNLVVTGCDAFEEDSWQLIRIGDIEFELVKPCSRCIMTTIDEVSLNYGKEPLKTLATYRRNDYGVCFGQNLVHQNQGVLSVGANVEVLKRL</sequence>
<dbReference type="GO" id="GO:0003824">
    <property type="term" value="F:catalytic activity"/>
    <property type="evidence" value="ECO:0007669"/>
    <property type="project" value="InterPro"/>
</dbReference>
<evidence type="ECO:0000313" key="3">
    <source>
        <dbReference type="Proteomes" id="UP001164472"/>
    </source>
</evidence>
<dbReference type="KEGG" id="asem:NNL22_04835"/>
<gene>
    <name evidence="2" type="ORF">NNL22_04835</name>
</gene>
<dbReference type="PROSITE" id="PS51340">
    <property type="entry name" value="MOSC"/>
    <property type="match status" value="1"/>
</dbReference>
<dbReference type="EMBL" id="CP101527">
    <property type="protein sequence ID" value="UZW75909.1"/>
    <property type="molecule type" value="Genomic_DNA"/>
</dbReference>
<dbReference type="GO" id="GO:0030170">
    <property type="term" value="F:pyridoxal phosphate binding"/>
    <property type="evidence" value="ECO:0007669"/>
    <property type="project" value="InterPro"/>
</dbReference>
<protein>
    <submittedName>
        <fullName evidence="2">MOSC domain-containing protein</fullName>
    </submittedName>
</protein>
<proteinExistence type="predicted"/>
<dbReference type="SUPFAM" id="SSF50800">
    <property type="entry name" value="PK beta-barrel domain-like"/>
    <property type="match status" value="1"/>
</dbReference>
<reference evidence="2" key="1">
    <citation type="submission" date="2022-07" db="EMBL/GenBank/DDBJ databases">
        <title>Alkalimarinus sp. nov., isolated from gut of a Alitta virens.</title>
        <authorList>
            <person name="Yang A.I."/>
            <person name="Shin N.-R."/>
        </authorList>
    </citation>
    <scope>NUCLEOTIDE SEQUENCE</scope>
    <source>
        <strain evidence="2">FA028</strain>
    </source>
</reference>
<keyword evidence="3" id="KW-1185">Reference proteome</keyword>
<dbReference type="PANTHER" id="PTHR14237">
    <property type="entry name" value="MOLYBDOPTERIN COFACTOR SULFURASE MOSC"/>
    <property type="match status" value="1"/>
</dbReference>
<dbReference type="PANTHER" id="PTHR14237:SF19">
    <property type="entry name" value="MITOCHONDRIAL AMIDOXIME REDUCING COMPONENT 1"/>
    <property type="match status" value="1"/>
</dbReference>
<dbReference type="SUPFAM" id="SSF141673">
    <property type="entry name" value="MOSC N-terminal domain-like"/>
    <property type="match status" value="1"/>
</dbReference>
<dbReference type="Pfam" id="PF03476">
    <property type="entry name" value="MOSC_N"/>
    <property type="match status" value="1"/>
</dbReference>
<dbReference type="InterPro" id="IPR005302">
    <property type="entry name" value="MoCF_Sase_C"/>
</dbReference>
<dbReference type="Proteomes" id="UP001164472">
    <property type="component" value="Chromosome"/>
</dbReference>
<dbReference type="RefSeq" id="WP_251811658.1">
    <property type="nucleotide sequence ID" value="NZ_CP101527.1"/>
</dbReference>
<feature type="domain" description="MOSC" evidence="1">
    <location>
        <begin position="113"/>
        <end position="261"/>
    </location>
</feature>
<dbReference type="GO" id="GO:0030151">
    <property type="term" value="F:molybdenum ion binding"/>
    <property type="evidence" value="ECO:0007669"/>
    <property type="project" value="InterPro"/>
</dbReference>
<name>A0A9E8HK58_9ALTE</name>
<organism evidence="2 3">
    <name type="scientific">Alkalimarinus sediminis</name>
    <dbReference type="NCBI Taxonomy" id="1632866"/>
    <lineage>
        <taxon>Bacteria</taxon>
        <taxon>Pseudomonadati</taxon>
        <taxon>Pseudomonadota</taxon>
        <taxon>Gammaproteobacteria</taxon>
        <taxon>Alteromonadales</taxon>
        <taxon>Alteromonadaceae</taxon>
        <taxon>Alkalimarinus</taxon>
    </lineage>
</organism>
<dbReference type="Pfam" id="PF03473">
    <property type="entry name" value="MOSC"/>
    <property type="match status" value="1"/>
</dbReference>
<dbReference type="InterPro" id="IPR005303">
    <property type="entry name" value="MOCOS_middle"/>
</dbReference>
<accession>A0A9E8HK58</accession>
<dbReference type="AlphaFoldDB" id="A0A9E8HK58"/>
<evidence type="ECO:0000313" key="2">
    <source>
        <dbReference type="EMBL" id="UZW75909.1"/>
    </source>
</evidence>